<reference evidence="2 3" key="1">
    <citation type="submission" date="2019-08" db="EMBL/GenBank/DDBJ databases">
        <title>Genome of Phaeodactylibacter luteus.</title>
        <authorList>
            <person name="Bowman J.P."/>
        </authorList>
    </citation>
    <scope>NUCLEOTIDE SEQUENCE [LARGE SCALE GENOMIC DNA]</scope>
    <source>
        <strain evidence="2 3">KCTC 42180</strain>
    </source>
</reference>
<keyword evidence="1" id="KW-0812">Transmembrane</keyword>
<evidence type="ECO:0000313" key="3">
    <source>
        <dbReference type="Proteomes" id="UP000321580"/>
    </source>
</evidence>
<evidence type="ECO:0008006" key="4">
    <source>
        <dbReference type="Google" id="ProtNLM"/>
    </source>
</evidence>
<proteinExistence type="predicted"/>
<dbReference type="EMBL" id="VOOR01000001">
    <property type="protein sequence ID" value="TXB70164.1"/>
    <property type="molecule type" value="Genomic_DNA"/>
</dbReference>
<dbReference type="OrthoDB" id="1091348at2"/>
<evidence type="ECO:0000256" key="1">
    <source>
        <dbReference type="SAM" id="Phobius"/>
    </source>
</evidence>
<dbReference type="RefSeq" id="WP_147165396.1">
    <property type="nucleotide sequence ID" value="NZ_VOOR01000001.1"/>
</dbReference>
<dbReference type="InterPro" id="IPR011990">
    <property type="entry name" value="TPR-like_helical_dom_sf"/>
</dbReference>
<dbReference type="SUPFAM" id="SSF48452">
    <property type="entry name" value="TPR-like"/>
    <property type="match status" value="1"/>
</dbReference>
<comment type="caution">
    <text evidence="2">The sequence shown here is derived from an EMBL/GenBank/DDBJ whole genome shotgun (WGS) entry which is preliminary data.</text>
</comment>
<gene>
    <name evidence="2" type="ORF">FRY97_00220</name>
</gene>
<keyword evidence="3" id="KW-1185">Reference proteome</keyword>
<feature type="transmembrane region" description="Helical" evidence="1">
    <location>
        <begin position="69"/>
        <end position="90"/>
    </location>
</feature>
<dbReference type="Proteomes" id="UP000321580">
    <property type="component" value="Unassembled WGS sequence"/>
</dbReference>
<dbReference type="Pfam" id="PF14559">
    <property type="entry name" value="TPR_19"/>
    <property type="match status" value="1"/>
</dbReference>
<dbReference type="Gene3D" id="1.25.40.10">
    <property type="entry name" value="Tetratricopeptide repeat domain"/>
    <property type="match status" value="1"/>
</dbReference>
<sequence>MKAKQNKQPEISREELLQQFEKHPGATAQKKFSAFSQRALNGMKYQEGDLRQSLKRLDGKIKRNNRPAILPKLAAAASIALLLALSYIYLPYAQEAGAGQGYTAYFDYPVLVLSNVERGKAEAPQSSTASLLSRAAQTYQAGSYSDAEGLLRAYISQVPDDGEAQFYFAVVLLGQDKASGAKPILERLKNNLPAPNYKRPVDWYLALSYIAEGEPEQARGLLLSLSQGDDRYARLARLAINQLF</sequence>
<evidence type="ECO:0000313" key="2">
    <source>
        <dbReference type="EMBL" id="TXB70164.1"/>
    </source>
</evidence>
<name>A0A5C6S9A7_9BACT</name>
<keyword evidence="1" id="KW-1133">Transmembrane helix</keyword>
<accession>A0A5C6S9A7</accession>
<protein>
    <recommendedName>
        <fullName evidence="4">Tetratricopeptide repeat protein</fullName>
    </recommendedName>
</protein>
<keyword evidence="1" id="KW-0472">Membrane</keyword>
<organism evidence="2 3">
    <name type="scientific">Phaeodactylibacter luteus</name>
    <dbReference type="NCBI Taxonomy" id="1564516"/>
    <lineage>
        <taxon>Bacteria</taxon>
        <taxon>Pseudomonadati</taxon>
        <taxon>Bacteroidota</taxon>
        <taxon>Saprospiria</taxon>
        <taxon>Saprospirales</taxon>
        <taxon>Haliscomenobacteraceae</taxon>
        <taxon>Phaeodactylibacter</taxon>
    </lineage>
</organism>
<dbReference type="AlphaFoldDB" id="A0A5C6S9A7"/>